<evidence type="ECO:0000313" key="3">
    <source>
        <dbReference type="Proteomes" id="UP000034680"/>
    </source>
</evidence>
<dbReference type="PANTHER" id="PTHR40616:SF1">
    <property type="entry name" value="LINALOOL DEHYDRATASE_ISOMERASE DOMAIN-CONTAINING PROTEIN"/>
    <property type="match status" value="1"/>
</dbReference>
<dbReference type="PANTHER" id="PTHR40616">
    <property type="entry name" value="LINALOOL DEHYDRATASE_ISOMERASE DOMAIN-CONTAINING PROTEIN"/>
    <property type="match status" value="1"/>
</dbReference>
<dbReference type="AlphaFoldDB" id="A0A0G2HB79"/>
<dbReference type="Gene3D" id="3.40.50.1820">
    <property type="entry name" value="alpha/beta hydrolase"/>
    <property type="match status" value="1"/>
</dbReference>
<reference evidence="2 3" key="2">
    <citation type="submission" date="2015-05" db="EMBL/GenBank/DDBJ databases">
        <authorList>
            <person name="Morales-Cruz A."/>
            <person name="Amrine K.C."/>
            <person name="Cantu D."/>
        </authorList>
    </citation>
    <scope>NUCLEOTIDE SEQUENCE [LARGE SCALE GENOMIC DNA]</scope>
    <source>
        <strain evidence="2">DA912</strain>
    </source>
</reference>
<organism evidence="2 3">
    <name type="scientific">Diaporthe ampelina</name>
    <dbReference type="NCBI Taxonomy" id="1214573"/>
    <lineage>
        <taxon>Eukaryota</taxon>
        <taxon>Fungi</taxon>
        <taxon>Dikarya</taxon>
        <taxon>Ascomycota</taxon>
        <taxon>Pezizomycotina</taxon>
        <taxon>Sordariomycetes</taxon>
        <taxon>Sordariomycetidae</taxon>
        <taxon>Diaporthales</taxon>
        <taxon>Diaporthaceae</taxon>
        <taxon>Diaporthe</taxon>
    </lineage>
</organism>
<evidence type="ECO:0000313" key="2">
    <source>
        <dbReference type="EMBL" id="KKY32443.1"/>
    </source>
</evidence>
<protein>
    <recommendedName>
        <fullName evidence="1">Dienelactone hydrolase domain-containing protein</fullName>
    </recommendedName>
</protein>
<proteinExistence type="predicted"/>
<dbReference type="Proteomes" id="UP000034680">
    <property type="component" value="Unassembled WGS sequence"/>
</dbReference>
<name>A0A0G2HB79_9PEZI</name>
<gene>
    <name evidence="2" type="ORF">UCDDA912_g07605</name>
</gene>
<dbReference type="OrthoDB" id="17560at2759"/>
<dbReference type="EMBL" id="LCUC01000317">
    <property type="protein sequence ID" value="KKY32443.1"/>
    <property type="molecule type" value="Genomic_DNA"/>
</dbReference>
<dbReference type="InterPro" id="IPR002925">
    <property type="entry name" value="Dienelactn_hydro"/>
</dbReference>
<reference evidence="2 3" key="1">
    <citation type="submission" date="2015-05" db="EMBL/GenBank/DDBJ databases">
        <title>Distinctive expansion of gene families associated with plant cell wall degradation and secondary metabolism in the genomes of grapevine trunk pathogens.</title>
        <authorList>
            <person name="Lawrence D.P."/>
            <person name="Travadon R."/>
            <person name="Rolshausen P.E."/>
            <person name="Baumgartner K."/>
        </authorList>
    </citation>
    <scope>NUCLEOTIDE SEQUENCE [LARGE SCALE GENOMIC DNA]</scope>
    <source>
        <strain evidence="2">DA912</strain>
    </source>
</reference>
<sequence length="585" mass="63473">MTRIGENSLDLLGNDLVTQIEESLEKAAVGGMRRNGTYPLDDNLTLGYSNPALMRALVVGWVGARRNNSTLIDYANEQGDQLLELFKADGYNTLGEYNAPTYYGMDTWALAANIAYGPKGATMTTNSEFMLTELWRDIADHYNPLLRNMVGPYDRAYTRDMTGHSSVLSLWWWSMFGREFGGQPPLGEPDLLFDVIQGAAIALVTDVALKHIPRDTAEALKATGRWAGERFLNKIVRESLDTDVVRVATSWLSADVMIGGIAQAETENRGNQFVPAIVHWASDPEKTPSPYVGFFSLYPTASTVDAVAGPKTLTVSYPNTTQEGTDIFTFAVRENRSASDRPIDGDTSIIAHTGEPVGTEEVVDGTTYYITKPGADAPDTNGAAVLYLTDVFGINLTENKLLADSFARAGFVTVAPDLFQGSPAPSDLNDPAFNTTEFLAAHGPDVTDPIIEGTINYLRNTLNVTKLAVTGYCFGGRYSFRFVDAARTVKADVAFAAHPSAWVDGEISAIGAATAVATADQDSLLPASLRAELESLLLNVSSPYQVNLYSGVQHGFGVRANVSDPVQKFAKESAFLQAIRWFNNF</sequence>
<feature type="domain" description="Dienelactone hydrolase" evidence="1">
    <location>
        <begin position="381"/>
        <end position="584"/>
    </location>
</feature>
<dbReference type="InterPro" id="IPR029058">
    <property type="entry name" value="AB_hydrolase_fold"/>
</dbReference>
<dbReference type="SUPFAM" id="SSF53474">
    <property type="entry name" value="alpha/beta-Hydrolases"/>
    <property type="match status" value="1"/>
</dbReference>
<accession>A0A0G2HB79</accession>
<evidence type="ECO:0000259" key="1">
    <source>
        <dbReference type="Pfam" id="PF01738"/>
    </source>
</evidence>
<dbReference type="GO" id="GO:0016787">
    <property type="term" value="F:hydrolase activity"/>
    <property type="evidence" value="ECO:0007669"/>
    <property type="project" value="InterPro"/>
</dbReference>
<keyword evidence="3" id="KW-1185">Reference proteome</keyword>
<dbReference type="STRING" id="1214573.A0A0G2HB79"/>
<dbReference type="Pfam" id="PF01738">
    <property type="entry name" value="DLH"/>
    <property type="match status" value="1"/>
</dbReference>
<comment type="caution">
    <text evidence="2">The sequence shown here is derived from an EMBL/GenBank/DDBJ whole genome shotgun (WGS) entry which is preliminary data.</text>
</comment>